<dbReference type="InterPro" id="IPR001466">
    <property type="entry name" value="Beta-lactam-related"/>
</dbReference>
<dbReference type="PANTHER" id="PTHR43283:SF18">
    <property type="match status" value="1"/>
</dbReference>
<gene>
    <name evidence="3" type="ORF">NG895_23240</name>
</gene>
<evidence type="ECO:0000256" key="1">
    <source>
        <dbReference type="SAM" id="SignalP"/>
    </source>
</evidence>
<feature type="chain" id="PRO_5040897341" evidence="1">
    <location>
        <begin position="27"/>
        <end position="380"/>
    </location>
</feature>
<keyword evidence="4" id="KW-1185">Reference proteome</keyword>
<evidence type="ECO:0000259" key="2">
    <source>
        <dbReference type="Pfam" id="PF00144"/>
    </source>
</evidence>
<feature type="signal peptide" evidence="1">
    <location>
        <begin position="1"/>
        <end position="26"/>
    </location>
</feature>
<keyword evidence="1" id="KW-0732">Signal</keyword>
<dbReference type="AlphaFoldDB" id="A0A9X2FDV6"/>
<dbReference type="Pfam" id="PF00144">
    <property type="entry name" value="Beta-lactamase"/>
    <property type="match status" value="1"/>
</dbReference>
<dbReference type="InterPro" id="IPR050789">
    <property type="entry name" value="Diverse_Enzym_Activities"/>
</dbReference>
<evidence type="ECO:0000313" key="4">
    <source>
        <dbReference type="Proteomes" id="UP001155241"/>
    </source>
</evidence>
<dbReference type="Proteomes" id="UP001155241">
    <property type="component" value="Unassembled WGS sequence"/>
</dbReference>
<proteinExistence type="predicted"/>
<dbReference type="PANTHER" id="PTHR43283">
    <property type="entry name" value="BETA-LACTAMASE-RELATED"/>
    <property type="match status" value="1"/>
</dbReference>
<name>A0A9X2FDV6_9BACT</name>
<comment type="caution">
    <text evidence="3">The sequence shown here is derived from an EMBL/GenBank/DDBJ whole genome shotgun (WGS) entry which is preliminary data.</text>
</comment>
<organism evidence="3 4">
    <name type="scientific">Aeoliella straminimaris</name>
    <dbReference type="NCBI Taxonomy" id="2954799"/>
    <lineage>
        <taxon>Bacteria</taxon>
        <taxon>Pseudomonadati</taxon>
        <taxon>Planctomycetota</taxon>
        <taxon>Planctomycetia</taxon>
        <taxon>Pirellulales</taxon>
        <taxon>Lacipirellulaceae</taxon>
        <taxon>Aeoliella</taxon>
    </lineage>
</organism>
<protein>
    <submittedName>
        <fullName evidence="3">Beta-lactamase family protein</fullName>
    </submittedName>
</protein>
<dbReference type="Gene3D" id="3.40.710.10">
    <property type="entry name" value="DD-peptidase/beta-lactamase superfamily"/>
    <property type="match status" value="1"/>
</dbReference>
<dbReference type="EMBL" id="JAMXLR010000077">
    <property type="protein sequence ID" value="MCO6046824.1"/>
    <property type="molecule type" value="Genomic_DNA"/>
</dbReference>
<dbReference type="RefSeq" id="WP_252854935.1">
    <property type="nucleotide sequence ID" value="NZ_JAMXLR010000077.1"/>
</dbReference>
<reference evidence="3" key="1">
    <citation type="submission" date="2022-06" db="EMBL/GenBank/DDBJ databases">
        <title>Aeoliella straminimaris, a novel planctomycete from sediments.</title>
        <authorList>
            <person name="Vitorino I.R."/>
            <person name="Lage O.M."/>
        </authorList>
    </citation>
    <scope>NUCLEOTIDE SEQUENCE</scope>
    <source>
        <strain evidence="3">ICT_H6.2</strain>
    </source>
</reference>
<sequence length="380" mass="42501">MPQRPSPWLLALIGSLAFFVVSPCYAEPAATGTASSLRSPVRTYGPQQLRPAVAAKIAAIEEQIPRLMEEHHVPGVSVSLIDDRQLVWSRGYGVRCAGTQHQVDPDTVMEACSMSKPFFAYLLLKMVEQQQFDLSHSLVDYLEEDYLDAEPRQQQITGQMALTHTTGLPNWREGGWRSGGPLAISFDPGTEFCYSGEGFLMLQRAVEKVSGVGLDKMAREQLIEPLDIHHTRYVWDDRFVVDASCGHDSKGRVKPIRKYYHDANAAYTLYTTSEDYARFLVEILQDDRSAPHSISADMRTRMLTPISRRDDQQAEWGLGWGLRSVDGSQQVYHSGSNGTGFRCYSEFFPETGTGIVIMTNAVAGRSLWEAVVEKWHSSGE</sequence>
<dbReference type="InterPro" id="IPR012338">
    <property type="entry name" value="Beta-lactam/transpept-like"/>
</dbReference>
<evidence type="ECO:0000313" key="3">
    <source>
        <dbReference type="EMBL" id="MCO6046824.1"/>
    </source>
</evidence>
<accession>A0A9X2FDV6</accession>
<dbReference type="SUPFAM" id="SSF56601">
    <property type="entry name" value="beta-lactamase/transpeptidase-like"/>
    <property type="match status" value="1"/>
</dbReference>
<feature type="domain" description="Beta-lactamase-related" evidence="2">
    <location>
        <begin position="63"/>
        <end position="363"/>
    </location>
</feature>